<keyword evidence="1" id="KW-0521">NADP</keyword>
<name>A0ABR1VK60_9PEZI</name>
<dbReference type="PRINTS" id="PR00081">
    <property type="entry name" value="GDHRDH"/>
</dbReference>
<protein>
    <submittedName>
        <fullName evidence="2">Uncharacterized protein</fullName>
    </submittedName>
</protein>
<organism evidence="2 3">
    <name type="scientific">Apiospora saccharicola</name>
    <dbReference type="NCBI Taxonomy" id="335842"/>
    <lineage>
        <taxon>Eukaryota</taxon>
        <taxon>Fungi</taxon>
        <taxon>Dikarya</taxon>
        <taxon>Ascomycota</taxon>
        <taxon>Pezizomycotina</taxon>
        <taxon>Sordariomycetes</taxon>
        <taxon>Xylariomycetidae</taxon>
        <taxon>Amphisphaeriales</taxon>
        <taxon>Apiosporaceae</taxon>
        <taxon>Apiospora</taxon>
    </lineage>
</organism>
<gene>
    <name evidence="2" type="ORF">PG996_004968</name>
</gene>
<dbReference type="InterPro" id="IPR052184">
    <property type="entry name" value="SDR_enzymes"/>
</dbReference>
<dbReference type="InterPro" id="IPR002347">
    <property type="entry name" value="SDR_fam"/>
</dbReference>
<evidence type="ECO:0000256" key="1">
    <source>
        <dbReference type="ARBA" id="ARBA00022857"/>
    </source>
</evidence>
<evidence type="ECO:0000313" key="2">
    <source>
        <dbReference type="EMBL" id="KAK8071620.1"/>
    </source>
</evidence>
<comment type="caution">
    <text evidence="2">The sequence shown here is derived from an EMBL/GenBank/DDBJ whole genome shotgun (WGS) entry which is preliminary data.</text>
</comment>
<dbReference type="PROSITE" id="PS00061">
    <property type="entry name" value="ADH_SHORT"/>
    <property type="match status" value="1"/>
</dbReference>
<keyword evidence="3" id="KW-1185">Reference proteome</keyword>
<accession>A0ABR1VK60</accession>
<dbReference type="Pfam" id="PF00106">
    <property type="entry name" value="adh_short"/>
    <property type="match status" value="1"/>
</dbReference>
<dbReference type="Proteomes" id="UP001446871">
    <property type="component" value="Unassembled WGS sequence"/>
</dbReference>
<dbReference type="PANTHER" id="PTHR45458">
    <property type="entry name" value="SHORT-CHAIN DEHYDROGENASE/REDUCTASE SDR"/>
    <property type="match status" value="1"/>
</dbReference>
<dbReference type="InterPro" id="IPR020904">
    <property type="entry name" value="Sc_DH/Rdtase_CS"/>
</dbReference>
<sequence length="276" mass="29331">MPSYVVSGASRGLGYAFIKVLASDPVNTVIGLARNKKATETRLREDGVTNVHILTADVTDESALRDAAAEASRILDGKGLDVLINNAGYVSDVSQLKPLTEFEDDVQGIVDDAQKSFDINVIGVLRTTYAFLPLIQQGDLKKVATISSGMGDLDFVNEYGVFQAAPYAVSKAATSLLVAKFQASYKDQGILFFSICPGLVDTDAIRTTPSEENLARLAKIAALFQQKGVVGAPPMDPMVAAKRGLAAIDRSSLEGGYGSLLLSHNGTRRCMEPAAE</sequence>
<reference evidence="2 3" key="1">
    <citation type="submission" date="2023-01" db="EMBL/GenBank/DDBJ databases">
        <title>Analysis of 21 Apiospora genomes using comparative genomics revels a genus with tremendous synthesis potential of carbohydrate active enzymes and secondary metabolites.</title>
        <authorList>
            <person name="Sorensen T."/>
        </authorList>
    </citation>
    <scope>NUCLEOTIDE SEQUENCE [LARGE SCALE GENOMIC DNA]</scope>
    <source>
        <strain evidence="2 3">CBS 83171</strain>
    </source>
</reference>
<dbReference type="EMBL" id="JAQQWM010000003">
    <property type="protein sequence ID" value="KAK8071620.1"/>
    <property type="molecule type" value="Genomic_DNA"/>
</dbReference>
<evidence type="ECO:0000313" key="3">
    <source>
        <dbReference type="Proteomes" id="UP001446871"/>
    </source>
</evidence>
<dbReference type="InterPro" id="IPR036291">
    <property type="entry name" value="NAD(P)-bd_dom_sf"/>
</dbReference>
<dbReference type="SUPFAM" id="SSF51735">
    <property type="entry name" value="NAD(P)-binding Rossmann-fold domains"/>
    <property type="match status" value="1"/>
</dbReference>
<dbReference type="Gene3D" id="3.40.50.720">
    <property type="entry name" value="NAD(P)-binding Rossmann-like Domain"/>
    <property type="match status" value="1"/>
</dbReference>
<dbReference type="PANTHER" id="PTHR45458:SF3">
    <property type="entry name" value="CHAIN DEHYDROGENASE (ATSC), PUTATIVE-RELATED"/>
    <property type="match status" value="1"/>
</dbReference>
<proteinExistence type="predicted"/>